<evidence type="ECO:0000313" key="6">
    <source>
        <dbReference type="EMBL" id="BBM59464.1"/>
    </source>
</evidence>
<dbReference type="OrthoDB" id="9808890at2"/>
<dbReference type="InterPro" id="IPR000064">
    <property type="entry name" value="NLP_P60_dom"/>
</dbReference>
<keyword evidence="2" id="KW-0645">Protease</keyword>
<keyword evidence="4" id="KW-0788">Thiol protease</keyword>
<feature type="domain" description="NlpC/P60" evidence="5">
    <location>
        <begin position="55"/>
        <end position="177"/>
    </location>
</feature>
<evidence type="ECO:0000313" key="7">
    <source>
        <dbReference type="Proteomes" id="UP000321561"/>
    </source>
</evidence>
<dbReference type="Gene3D" id="3.90.1720.10">
    <property type="entry name" value="endopeptidase domain like (from Nostoc punctiforme)"/>
    <property type="match status" value="1"/>
</dbReference>
<evidence type="ECO:0000259" key="5">
    <source>
        <dbReference type="PROSITE" id="PS51935"/>
    </source>
</evidence>
<dbReference type="GO" id="GO:0006508">
    <property type="term" value="P:proteolysis"/>
    <property type="evidence" value="ECO:0007669"/>
    <property type="project" value="UniProtKB-KW"/>
</dbReference>
<dbReference type="Pfam" id="PF00877">
    <property type="entry name" value="NLPC_P60"/>
    <property type="match status" value="1"/>
</dbReference>
<dbReference type="PANTHER" id="PTHR47053:SF1">
    <property type="entry name" value="MUREIN DD-ENDOPEPTIDASE MEPH-RELATED"/>
    <property type="match status" value="1"/>
</dbReference>
<dbReference type="PANTHER" id="PTHR47053">
    <property type="entry name" value="MUREIN DD-ENDOPEPTIDASE MEPH-RELATED"/>
    <property type="match status" value="1"/>
</dbReference>
<evidence type="ECO:0000256" key="2">
    <source>
        <dbReference type="ARBA" id="ARBA00022670"/>
    </source>
</evidence>
<dbReference type="EMBL" id="AP019846">
    <property type="protein sequence ID" value="BBM59464.1"/>
    <property type="molecule type" value="Genomic_DNA"/>
</dbReference>
<dbReference type="InterPro" id="IPR038765">
    <property type="entry name" value="Papain-like_cys_pep_sf"/>
</dbReference>
<dbReference type="AlphaFoldDB" id="A0A510L657"/>
<sequence>MFNNTAKILIGISVISSLSFSKGEINFQKQLINENSKKIETFENNAIKSNKDREEKIRYKIVEFAKTQIGKPYVYGATGNSSFDCSSFVQYVFKKTLGITIPRVSAEQSVFKPKLHNNIKKGDLLFFETLEKGRISHVGMYIGNRQFIHASSKSKKVTVSDFSGFYQEKFRWAVSVL</sequence>
<dbReference type="GO" id="GO:0008234">
    <property type="term" value="F:cysteine-type peptidase activity"/>
    <property type="evidence" value="ECO:0007669"/>
    <property type="project" value="UniProtKB-KW"/>
</dbReference>
<dbReference type="SUPFAM" id="SSF54001">
    <property type="entry name" value="Cysteine proteinases"/>
    <property type="match status" value="1"/>
</dbReference>
<organism evidence="6 7">
    <name type="scientific">Leptotrichia hongkongensis</name>
    <dbReference type="NCBI Taxonomy" id="554406"/>
    <lineage>
        <taxon>Bacteria</taxon>
        <taxon>Fusobacteriati</taxon>
        <taxon>Fusobacteriota</taxon>
        <taxon>Fusobacteriia</taxon>
        <taxon>Fusobacteriales</taxon>
        <taxon>Leptotrichiaceae</taxon>
        <taxon>Leptotrichia</taxon>
    </lineage>
</organism>
<dbReference type="KEGG" id="lhg:JMUB5056_1048"/>
<dbReference type="Proteomes" id="UP000321561">
    <property type="component" value="Chromosome"/>
</dbReference>
<dbReference type="PROSITE" id="PS51935">
    <property type="entry name" value="NLPC_P60"/>
    <property type="match status" value="1"/>
</dbReference>
<evidence type="ECO:0000256" key="3">
    <source>
        <dbReference type="ARBA" id="ARBA00022801"/>
    </source>
</evidence>
<reference evidence="6 7" key="1">
    <citation type="submission" date="2019-07" db="EMBL/GenBank/DDBJ databases">
        <title>Complete Genome Sequence of Leptotrichia hongkongensis Strain JMUB5056.</title>
        <authorList>
            <person name="Watanabe S."/>
            <person name="Cui L."/>
        </authorList>
    </citation>
    <scope>NUCLEOTIDE SEQUENCE [LARGE SCALE GENOMIC DNA]</scope>
    <source>
        <strain evidence="6 7">JMUB5056</strain>
    </source>
</reference>
<proteinExistence type="inferred from homology"/>
<evidence type="ECO:0000256" key="1">
    <source>
        <dbReference type="ARBA" id="ARBA00007074"/>
    </source>
</evidence>
<gene>
    <name evidence="6" type="ORF">JMUB5056_1048</name>
</gene>
<comment type="similarity">
    <text evidence="1">Belongs to the peptidase C40 family.</text>
</comment>
<dbReference type="RefSeq" id="WP_147005523.1">
    <property type="nucleotide sequence ID" value="NZ_AP019846.1"/>
</dbReference>
<accession>A0A510L657</accession>
<name>A0A510L657_9FUSO</name>
<evidence type="ECO:0000256" key="4">
    <source>
        <dbReference type="ARBA" id="ARBA00022807"/>
    </source>
</evidence>
<protein>
    <submittedName>
        <fullName evidence="6">Cell wall-associated hydrolase</fullName>
    </submittedName>
</protein>
<keyword evidence="3 6" id="KW-0378">Hydrolase</keyword>
<dbReference type="InterPro" id="IPR051202">
    <property type="entry name" value="Peptidase_C40"/>
</dbReference>